<feature type="non-terminal residue" evidence="4">
    <location>
        <position position="57"/>
    </location>
</feature>
<comment type="caution">
    <text evidence="4">The sequence shown here is derived from an EMBL/GenBank/DDBJ whole genome shotgun (WGS) entry which is preliminary data.</text>
</comment>
<proteinExistence type="predicted"/>
<gene>
    <name evidence="4" type="ORF">IAD04_02535</name>
</gene>
<evidence type="ECO:0000259" key="3">
    <source>
        <dbReference type="PROSITE" id="PS50977"/>
    </source>
</evidence>
<reference evidence="4" key="2">
    <citation type="journal article" date="2021" name="PeerJ">
        <title>Extensive microbial diversity within the chicken gut microbiome revealed by metagenomics and culture.</title>
        <authorList>
            <person name="Gilroy R."/>
            <person name="Ravi A."/>
            <person name="Getino M."/>
            <person name="Pursley I."/>
            <person name="Horton D.L."/>
            <person name="Alikhan N.F."/>
            <person name="Baker D."/>
            <person name="Gharbi K."/>
            <person name="Hall N."/>
            <person name="Watson M."/>
            <person name="Adriaenssens E.M."/>
            <person name="Foster-Nyarko E."/>
            <person name="Jarju S."/>
            <person name="Secka A."/>
            <person name="Antonio M."/>
            <person name="Oren A."/>
            <person name="Chaudhuri R.R."/>
            <person name="La Ragione R."/>
            <person name="Hildebrand F."/>
            <person name="Pallen M.J."/>
        </authorList>
    </citation>
    <scope>NUCLEOTIDE SEQUENCE</scope>
    <source>
        <strain evidence="4">14508</strain>
    </source>
</reference>
<dbReference type="PROSITE" id="PS50977">
    <property type="entry name" value="HTH_TETR_2"/>
    <property type="match status" value="1"/>
</dbReference>
<dbReference type="Gene3D" id="1.10.10.60">
    <property type="entry name" value="Homeodomain-like"/>
    <property type="match status" value="1"/>
</dbReference>
<dbReference type="EMBL" id="DVKI01000082">
    <property type="protein sequence ID" value="HIT17242.1"/>
    <property type="molecule type" value="Genomic_DNA"/>
</dbReference>
<dbReference type="Proteomes" id="UP000886893">
    <property type="component" value="Unassembled WGS sequence"/>
</dbReference>
<dbReference type="InterPro" id="IPR001647">
    <property type="entry name" value="HTH_TetR"/>
</dbReference>
<dbReference type="GO" id="GO:0003677">
    <property type="term" value="F:DNA binding"/>
    <property type="evidence" value="ECO:0007669"/>
    <property type="project" value="UniProtKB-UniRule"/>
</dbReference>
<feature type="domain" description="HTH tetR-type" evidence="3">
    <location>
        <begin position="1"/>
        <end position="57"/>
    </location>
</feature>
<evidence type="ECO:0000313" key="5">
    <source>
        <dbReference type="Proteomes" id="UP000886893"/>
    </source>
</evidence>
<evidence type="ECO:0000313" key="4">
    <source>
        <dbReference type="EMBL" id="HIT17242.1"/>
    </source>
</evidence>
<protein>
    <submittedName>
        <fullName evidence="4">TetR/AcrR family transcriptional regulator</fullName>
    </submittedName>
</protein>
<name>A0A9D1G8D6_9FIRM</name>
<dbReference type="InterPro" id="IPR009057">
    <property type="entry name" value="Homeodomain-like_sf"/>
</dbReference>
<dbReference type="SUPFAM" id="SSF46689">
    <property type="entry name" value="Homeodomain-like"/>
    <property type="match status" value="1"/>
</dbReference>
<dbReference type="PRINTS" id="PR00455">
    <property type="entry name" value="HTHTETR"/>
</dbReference>
<evidence type="ECO:0000256" key="1">
    <source>
        <dbReference type="ARBA" id="ARBA00023125"/>
    </source>
</evidence>
<reference evidence="4" key="1">
    <citation type="submission" date="2020-10" db="EMBL/GenBank/DDBJ databases">
        <authorList>
            <person name="Gilroy R."/>
        </authorList>
    </citation>
    <scope>NUCLEOTIDE SEQUENCE</scope>
    <source>
        <strain evidence="4">14508</strain>
    </source>
</reference>
<evidence type="ECO:0000256" key="2">
    <source>
        <dbReference type="PROSITE-ProRule" id="PRU00335"/>
    </source>
</evidence>
<feature type="DNA-binding region" description="H-T-H motif" evidence="2">
    <location>
        <begin position="22"/>
        <end position="41"/>
    </location>
</feature>
<keyword evidence="1 2" id="KW-0238">DNA-binding</keyword>
<organism evidence="4 5">
    <name type="scientific">Candidatus Caccosoma faecigallinarum</name>
    <dbReference type="NCBI Taxonomy" id="2840720"/>
    <lineage>
        <taxon>Bacteria</taxon>
        <taxon>Bacillati</taxon>
        <taxon>Bacillota</taxon>
        <taxon>Bacillota incertae sedis</taxon>
        <taxon>Candidatus Caccosoma</taxon>
    </lineage>
</organism>
<accession>A0A9D1G8D6</accession>
<sequence length="57" mass="6731">MIKTKIIQQSIKSLQAEGLRFSIDLLAKELKISKKTIYKYFKNKEALAMAIYEKFYL</sequence>
<dbReference type="AlphaFoldDB" id="A0A9D1G8D6"/>
<dbReference type="Pfam" id="PF00440">
    <property type="entry name" value="TetR_N"/>
    <property type="match status" value="1"/>
</dbReference>